<dbReference type="EMBL" id="JBHFPV010000001">
    <property type="protein sequence ID" value="MFH6602994.1"/>
    <property type="molecule type" value="Genomic_DNA"/>
</dbReference>
<accession>A0ACC7LID1</accession>
<sequence length="375" mass="43775">MRKVHAQKTVEQLTKEFNQAYTQETGRKLLFAYAKDNYYNSKNGQGHYYMAWSFEGLLQAWQATGDPEFFDDLQQIINSLRSSAKNLKGISKDFRGWPAGDQYYKENGATLFDSYLWRFVFTFYRIIEQSPNLKKENLNWYEDNLNWAIKNIWDRYENQGIQYYIYRENPYMTSHWGRIAMELYLITSEPKYLITFENISYKGISGKAQNGQHILNRFKPNVGKKGALDFSPNWSLEATGTTDGGHFSDVVSFITNAIENKMYWHTQKEWLLPGIISTYRDIVWDDKKNMMGTGYLNGTSDPSGYAQYGRTPISQGAQLNLGRFDENFQKLLEEHYTPNANTFNKVLLAGILLNNRVILENGKPFYPEVYIYSEN</sequence>
<reference evidence="1" key="1">
    <citation type="submission" date="2024-09" db="EMBL/GenBank/DDBJ databases">
        <authorList>
            <person name="Liu J."/>
        </authorList>
    </citation>
    <scope>NUCLEOTIDE SEQUENCE</scope>
    <source>
        <strain evidence="1">NBU2967</strain>
    </source>
</reference>
<keyword evidence="2" id="KW-1185">Reference proteome</keyword>
<evidence type="ECO:0000313" key="1">
    <source>
        <dbReference type="EMBL" id="MFH6602994.1"/>
    </source>
</evidence>
<gene>
    <name evidence="1" type="ORF">ACEZ3G_05860</name>
</gene>
<comment type="caution">
    <text evidence="1">The sequence shown here is derived from an EMBL/GenBank/DDBJ whole genome shotgun (WGS) entry which is preliminary data.</text>
</comment>
<evidence type="ECO:0000313" key="2">
    <source>
        <dbReference type="Proteomes" id="UP001595191"/>
    </source>
</evidence>
<organism evidence="1 2">
    <name type="scientific">Meishania litoralis</name>
    <dbReference type="NCBI Taxonomy" id="3434685"/>
    <lineage>
        <taxon>Bacteria</taxon>
        <taxon>Pseudomonadati</taxon>
        <taxon>Bacteroidota</taxon>
        <taxon>Flavobacteriia</taxon>
        <taxon>Flavobacteriales</taxon>
        <taxon>Flavobacteriaceae</taxon>
        <taxon>Meishania</taxon>
    </lineage>
</organism>
<proteinExistence type="predicted"/>
<protein>
    <submittedName>
        <fullName evidence="1">Uncharacterized protein</fullName>
    </submittedName>
</protein>
<dbReference type="Proteomes" id="UP001595191">
    <property type="component" value="Unassembled WGS sequence"/>
</dbReference>
<name>A0ACC7LID1_9FLAO</name>